<sequence length="153" mass="16596">MRSVRSQGLRRPSSLASGFHFGQVELSGEPPVSRRLWKRYVTVRLPVGLGPPVVLRLNSAVGVSAPAQRQRAGGRVSSSVWRLGGASRVCAGVWVPMTDGNGFTCGANSYILMRCAPEQQTKNQTKFTLIQESKIIFHGGPRMSRATLEFLGA</sequence>
<evidence type="ECO:0000313" key="1">
    <source>
        <dbReference type="EMBL" id="KAF6095146.1"/>
    </source>
</evidence>
<accession>A0A833ZQ74</accession>
<organism evidence="1 2">
    <name type="scientific">Phyllostomus discolor</name>
    <name type="common">pale spear-nosed bat</name>
    <dbReference type="NCBI Taxonomy" id="89673"/>
    <lineage>
        <taxon>Eukaryota</taxon>
        <taxon>Metazoa</taxon>
        <taxon>Chordata</taxon>
        <taxon>Craniata</taxon>
        <taxon>Vertebrata</taxon>
        <taxon>Euteleostomi</taxon>
        <taxon>Mammalia</taxon>
        <taxon>Eutheria</taxon>
        <taxon>Laurasiatheria</taxon>
        <taxon>Chiroptera</taxon>
        <taxon>Yangochiroptera</taxon>
        <taxon>Phyllostomidae</taxon>
        <taxon>Phyllostominae</taxon>
        <taxon>Phyllostomus</taxon>
    </lineage>
</organism>
<comment type="caution">
    <text evidence="1">The sequence shown here is derived from an EMBL/GenBank/DDBJ whole genome shotgun (WGS) entry which is preliminary data.</text>
</comment>
<dbReference type="AlphaFoldDB" id="A0A833ZQ74"/>
<gene>
    <name evidence="1" type="ORF">HJG60_012113</name>
</gene>
<dbReference type="Proteomes" id="UP000664940">
    <property type="component" value="Unassembled WGS sequence"/>
</dbReference>
<dbReference type="EMBL" id="JABVXQ010000008">
    <property type="protein sequence ID" value="KAF6095146.1"/>
    <property type="molecule type" value="Genomic_DNA"/>
</dbReference>
<name>A0A833ZQ74_9CHIR</name>
<evidence type="ECO:0000313" key="2">
    <source>
        <dbReference type="Proteomes" id="UP000664940"/>
    </source>
</evidence>
<protein>
    <submittedName>
        <fullName evidence="1">Uncharacterized protein</fullName>
    </submittedName>
</protein>
<proteinExistence type="predicted"/>
<reference evidence="1 2" key="1">
    <citation type="journal article" date="2020" name="Nature">
        <title>Six reference-quality genomes reveal evolution of bat adaptations.</title>
        <authorList>
            <person name="Jebb D."/>
            <person name="Huang Z."/>
            <person name="Pippel M."/>
            <person name="Hughes G.M."/>
            <person name="Lavrichenko K."/>
            <person name="Devanna P."/>
            <person name="Winkler S."/>
            <person name="Jermiin L.S."/>
            <person name="Skirmuntt E.C."/>
            <person name="Katzourakis A."/>
            <person name="Burkitt-Gray L."/>
            <person name="Ray D.A."/>
            <person name="Sullivan K.A.M."/>
            <person name="Roscito J.G."/>
            <person name="Kirilenko B.M."/>
            <person name="Davalos L.M."/>
            <person name="Corthals A.P."/>
            <person name="Power M.L."/>
            <person name="Jones G."/>
            <person name="Ransome R.D."/>
            <person name="Dechmann D.K.N."/>
            <person name="Locatelli A.G."/>
            <person name="Puechmaille S.J."/>
            <person name="Fedrigo O."/>
            <person name="Jarvis E.D."/>
            <person name="Hiller M."/>
            <person name="Vernes S.C."/>
            <person name="Myers E.W."/>
            <person name="Teeling E.C."/>
        </authorList>
    </citation>
    <scope>NUCLEOTIDE SEQUENCE [LARGE SCALE GENOMIC DNA]</scope>
    <source>
        <strain evidence="1">Bat1K_MPI-CBG_1</strain>
    </source>
</reference>